<dbReference type="OrthoDB" id="9832255at2"/>
<feature type="compositionally biased region" description="Low complexity" evidence="1">
    <location>
        <begin position="52"/>
        <end position="63"/>
    </location>
</feature>
<evidence type="ECO:0000313" key="3">
    <source>
        <dbReference type="Proteomes" id="UP000286931"/>
    </source>
</evidence>
<dbReference type="Proteomes" id="UP000286931">
    <property type="component" value="Unassembled WGS sequence"/>
</dbReference>
<dbReference type="EMBL" id="BIFH01000029">
    <property type="protein sequence ID" value="GCD98731.1"/>
    <property type="molecule type" value="Genomic_DNA"/>
</dbReference>
<keyword evidence="3" id="KW-1185">Reference proteome</keyword>
<evidence type="ECO:0000313" key="2">
    <source>
        <dbReference type="EMBL" id="GCD98731.1"/>
    </source>
</evidence>
<organism evidence="2 3">
    <name type="scientific">Embleya hyalina</name>
    <dbReference type="NCBI Taxonomy" id="516124"/>
    <lineage>
        <taxon>Bacteria</taxon>
        <taxon>Bacillati</taxon>
        <taxon>Actinomycetota</taxon>
        <taxon>Actinomycetes</taxon>
        <taxon>Kitasatosporales</taxon>
        <taxon>Streptomycetaceae</taxon>
        <taxon>Embleya</taxon>
    </lineage>
</organism>
<sequence>MTGRAGSTAGLVAVVGLACLLGGCDGDDPAPRHTASATLTPGDPAGAPPRPTRAAPAGNAPPGSGCDLLSLTRVEEVLAIGPVHTRPAEAGRTCDYLDGREQRVLTVTVGQLPQAMVGGPVDAARSSATGSGPRETLPGIAEAAVLYQDPVRGLGLAFARARGDLVVAVDITVPVADRERLVALARTAAAALEVAG</sequence>
<proteinExistence type="predicted"/>
<reference evidence="2 3" key="1">
    <citation type="submission" date="2018-12" db="EMBL/GenBank/DDBJ databases">
        <title>Draft genome sequence of Embleya hyalina NBRC 13850T.</title>
        <authorList>
            <person name="Komaki H."/>
            <person name="Hosoyama A."/>
            <person name="Kimura A."/>
            <person name="Ichikawa N."/>
            <person name="Tamura T."/>
        </authorList>
    </citation>
    <scope>NUCLEOTIDE SEQUENCE [LARGE SCALE GENOMIC DNA]</scope>
    <source>
        <strain evidence="2 3">NBRC 13850</strain>
    </source>
</reference>
<accession>A0A401YVY1</accession>
<name>A0A401YVY1_9ACTN</name>
<comment type="caution">
    <text evidence="2">The sequence shown here is derived from an EMBL/GenBank/DDBJ whole genome shotgun (WGS) entry which is preliminary data.</text>
</comment>
<dbReference type="PROSITE" id="PS51257">
    <property type="entry name" value="PROKAR_LIPOPROTEIN"/>
    <property type="match status" value="1"/>
</dbReference>
<feature type="region of interest" description="Disordered" evidence="1">
    <location>
        <begin position="31"/>
        <end position="65"/>
    </location>
</feature>
<gene>
    <name evidence="2" type="ORF">EHYA_06442</name>
</gene>
<evidence type="ECO:0008006" key="4">
    <source>
        <dbReference type="Google" id="ProtNLM"/>
    </source>
</evidence>
<dbReference type="RefSeq" id="WP_126640613.1">
    <property type="nucleotide sequence ID" value="NZ_BIFH01000029.1"/>
</dbReference>
<dbReference type="AlphaFoldDB" id="A0A401YVY1"/>
<protein>
    <recommendedName>
        <fullName evidence="4">DUF3558 domain-containing protein</fullName>
    </recommendedName>
</protein>
<evidence type="ECO:0000256" key="1">
    <source>
        <dbReference type="SAM" id="MobiDB-lite"/>
    </source>
</evidence>